<dbReference type="EMBL" id="OGUS01000144">
    <property type="protein sequence ID" value="SPC24972.1"/>
    <property type="molecule type" value="Genomic_DNA"/>
</dbReference>
<evidence type="ECO:0000256" key="5">
    <source>
        <dbReference type="ARBA" id="ARBA00022741"/>
    </source>
</evidence>
<keyword evidence="4" id="KW-0472">Membrane</keyword>
<dbReference type="GO" id="GO:0016887">
    <property type="term" value="F:ATP hydrolysis activity"/>
    <property type="evidence" value="ECO:0007669"/>
    <property type="project" value="InterPro"/>
</dbReference>
<evidence type="ECO:0000313" key="9">
    <source>
        <dbReference type="Proteomes" id="UP000256862"/>
    </source>
</evidence>
<dbReference type="InterPro" id="IPR003439">
    <property type="entry name" value="ABC_transporter-like_ATP-bd"/>
</dbReference>
<dbReference type="PROSITE" id="PS50893">
    <property type="entry name" value="ABC_TRANSPORTER_2"/>
    <property type="match status" value="1"/>
</dbReference>
<evidence type="ECO:0000256" key="4">
    <source>
        <dbReference type="ARBA" id="ARBA00022519"/>
    </source>
</evidence>
<dbReference type="GO" id="GO:0005524">
    <property type="term" value="F:ATP binding"/>
    <property type="evidence" value="ECO:0007669"/>
    <property type="project" value="UniProtKB-KW"/>
</dbReference>
<dbReference type="InterPro" id="IPR003593">
    <property type="entry name" value="AAA+_ATPase"/>
</dbReference>
<dbReference type="CDD" id="cd03220">
    <property type="entry name" value="ABC_KpsT_Wzt"/>
    <property type="match status" value="1"/>
</dbReference>
<dbReference type="InterPro" id="IPR027417">
    <property type="entry name" value="P-loop_NTPase"/>
</dbReference>
<dbReference type="InterPro" id="IPR017871">
    <property type="entry name" value="ABC_transporter-like_CS"/>
</dbReference>
<dbReference type="PANTHER" id="PTHR46743:SF2">
    <property type="entry name" value="TEICHOIC ACIDS EXPORT ATP-BINDING PROTEIN TAGH"/>
    <property type="match status" value="1"/>
</dbReference>
<dbReference type="InterPro" id="IPR050683">
    <property type="entry name" value="Bact_Polysacc_Export_ATP-bd"/>
</dbReference>
<dbReference type="Gene3D" id="3.40.50.300">
    <property type="entry name" value="P-loop containing nucleotide triphosphate hydrolases"/>
    <property type="match status" value="1"/>
</dbReference>
<keyword evidence="3" id="KW-1003">Cell membrane</keyword>
<feature type="domain" description="ABC transporter" evidence="7">
    <location>
        <begin position="8"/>
        <end position="226"/>
    </location>
</feature>
<proteinExistence type="inferred from homology"/>
<comment type="similarity">
    <text evidence="1">Belongs to the ABC transporter superfamily.</text>
</comment>
<dbReference type="PROSITE" id="PS00211">
    <property type="entry name" value="ABC_TRANSPORTER_1"/>
    <property type="match status" value="1"/>
</dbReference>
<name>A0A976BKB5_9BURK</name>
<evidence type="ECO:0000259" key="7">
    <source>
        <dbReference type="PROSITE" id="PS50893"/>
    </source>
</evidence>
<dbReference type="GO" id="GO:0140359">
    <property type="term" value="F:ABC-type transporter activity"/>
    <property type="evidence" value="ECO:0007669"/>
    <property type="project" value="InterPro"/>
</dbReference>
<keyword evidence="4" id="KW-0997">Cell inner membrane</keyword>
<dbReference type="SMART" id="SM00382">
    <property type="entry name" value="AAA"/>
    <property type="match status" value="1"/>
</dbReference>
<evidence type="ECO:0000256" key="1">
    <source>
        <dbReference type="ARBA" id="ARBA00005417"/>
    </source>
</evidence>
<dbReference type="AlphaFoldDB" id="A0A976BKB5"/>
<dbReference type="Pfam" id="PF00005">
    <property type="entry name" value="ABC_tran"/>
    <property type="match status" value="1"/>
</dbReference>
<keyword evidence="2" id="KW-0813">Transport</keyword>
<evidence type="ECO:0000256" key="2">
    <source>
        <dbReference type="ARBA" id="ARBA00022448"/>
    </source>
</evidence>
<evidence type="ECO:0000313" key="8">
    <source>
        <dbReference type="EMBL" id="SPC24972.1"/>
    </source>
</evidence>
<comment type="caution">
    <text evidence="8">The sequence shown here is derived from an EMBL/GenBank/DDBJ whole genome shotgun (WGS) entry which is preliminary data.</text>
</comment>
<organism evidence="8 9">
    <name type="scientific">Cupriavidus oxalaticus</name>
    <dbReference type="NCBI Taxonomy" id="96344"/>
    <lineage>
        <taxon>Bacteria</taxon>
        <taxon>Pseudomonadati</taxon>
        <taxon>Pseudomonadota</taxon>
        <taxon>Betaproteobacteria</taxon>
        <taxon>Burkholderiales</taxon>
        <taxon>Burkholderiaceae</taxon>
        <taxon>Cupriavidus</taxon>
    </lineage>
</organism>
<dbReference type="Proteomes" id="UP000256862">
    <property type="component" value="Plasmid CO2235_mp"/>
</dbReference>
<dbReference type="InterPro" id="IPR015860">
    <property type="entry name" value="ABC_transpr_TagH-like"/>
</dbReference>
<dbReference type="PANTHER" id="PTHR46743">
    <property type="entry name" value="TEICHOIC ACIDS EXPORT ATP-BINDING PROTEIN TAGH"/>
    <property type="match status" value="1"/>
</dbReference>
<dbReference type="SUPFAM" id="SSF52540">
    <property type="entry name" value="P-loop containing nucleoside triphosphate hydrolases"/>
    <property type="match status" value="1"/>
</dbReference>
<geneLocation type="plasmid" evidence="9">
    <name>co2235_mp</name>
</geneLocation>
<reference evidence="8 9" key="1">
    <citation type="submission" date="2018-01" db="EMBL/GenBank/DDBJ databases">
        <authorList>
            <person name="Clerissi C."/>
        </authorList>
    </citation>
    <scope>NUCLEOTIDE SEQUENCE [LARGE SCALE GENOMIC DNA]</scope>
    <source>
        <strain evidence="8">Cupriavidus oxalaticus LMG 2235</strain>
        <plasmid evidence="9">co2235_mp</plasmid>
    </source>
</reference>
<accession>A0A976BKB5</accession>
<gene>
    <name evidence="8" type="primary">kpsT</name>
    <name evidence="8" type="ORF">CO2235_MP90062</name>
</gene>
<keyword evidence="5" id="KW-0547">Nucleotide-binding</keyword>
<protein>
    <submittedName>
        <fullName evidence="8">Polysialic acid transport ATP-binding protein KpsT</fullName>
    </submittedName>
</protein>
<keyword evidence="6 8" id="KW-0067">ATP-binding</keyword>
<evidence type="ECO:0000256" key="6">
    <source>
        <dbReference type="ARBA" id="ARBA00022840"/>
    </source>
</evidence>
<dbReference type="GO" id="GO:0016020">
    <property type="term" value="C:membrane"/>
    <property type="evidence" value="ECO:0007669"/>
    <property type="project" value="InterPro"/>
</dbReference>
<evidence type="ECO:0000256" key="3">
    <source>
        <dbReference type="ARBA" id="ARBA00022475"/>
    </source>
</evidence>
<sequence length="226" mass="24565">MTALIAMIEVRDVYKRYRSAASAGWVLEGVSFSIPAKSRVALIGANGAGKSTLLRLIGGIDQPDHGDIARHCRVSWPLGLAGGFQGSLSGRQNTKFVCRIHGAGASIAAKQAFVREYSGLDGAFDAPVKTYSSGMRSRLAFALSLAFDFDMYLVDELTAVGDTAFRRKSQKAFEDLAGRAGLVMVSHSESTLRNFCDAAVWLHRGRAHWFDSVDEALRRYRESIAA</sequence>